<dbReference type="Proteomes" id="UP001057402">
    <property type="component" value="Chromosome 12"/>
</dbReference>
<evidence type="ECO:0000313" key="2">
    <source>
        <dbReference type="Proteomes" id="UP001057402"/>
    </source>
</evidence>
<proteinExistence type="predicted"/>
<dbReference type="EMBL" id="CM042891">
    <property type="protein sequence ID" value="KAI4302217.1"/>
    <property type="molecule type" value="Genomic_DNA"/>
</dbReference>
<organism evidence="1 2">
    <name type="scientific">Melastoma candidum</name>
    <dbReference type="NCBI Taxonomy" id="119954"/>
    <lineage>
        <taxon>Eukaryota</taxon>
        <taxon>Viridiplantae</taxon>
        <taxon>Streptophyta</taxon>
        <taxon>Embryophyta</taxon>
        <taxon>Tracheophyta</taxon>
        <taxon>Spermatophyta</taxon>
        <taxon>Magnoliopsida</taxon>
        <taxon>eudicotyledons</taxon>
        <taxon>Gunneridae</taxon>
        <taxon>Pentapetalae</taxon>
        <taxon>rosids</taxon>
        <taxon>malvids</taxon>
        <taxon>Myrtales</taxon>
        <taxon>Melastomataceae</taxon>
        <taxon>Melastomatoideae</taxon>
        <taxon>Melastomateae</taxon>
        <taxon>Melastoma</taxon>
    </lineage>
</organism>
<reference evidence="2" key="1">
    <citation type="journal article" date="2023" name="Front. Plant Sci.">
        <title>Chromosomal-level genome assembly of Melastoma candidum provides insights into trichome evolution.</title>
        <authorList>
            <person name="Zhong Y."/>
            <person name="Wu W."/>
            <person name="Sun C."/>
            <person name="Zou P."/>
            <person name="Liu Y."/>
            <person name="Dai S."/>
            <person name="Zhou R."/>
        </authorList>
    </citation>
    <scope>NUCLEOTIDE SEQUENCE [LARGE SCALE GENOMIC DNA]</scope>
</reference>
<keyword evidence="2" id="KW-1185">Reference proteome</keyword>
<sequence>MAAGGNRNKPHVVCTPGPVQSHIGAMMKLAKLLHHRGFYVTFVNTDYNHRRLLKARGPDCFLDLPDFNFVSIPDGLPSSDADATQDISALACSIRVHLPAPFFDLVSGLRCPSDPSVPPVSCLLSDGFMIFSAAPAAERLGIPLVNLWTISACSLMGFRQYRNLMEKGYTPFKEEYQRTSSYLETQIDWIPEGEARSEHVAAAVREMIQGEKGSAMRRRAARWKELAAEAVSPRGSSCVNLETLIGEIFEPKSRDSTPA</sequence>
<gene>
    <name evidence="1" type="ORF">MLD38_037995</name>
</gene>
<accession>A0ACB9KXR6</accession>
<comment type="caution">
    <text evidence="1">The sequence shown here is derived from an EMBL/GenBank/DDBJ whole genome shotgun (WGS) entry which is preliminary data.</text>
</comment>
<name>A0ACB9KXR6_9MYRT</name>
<evidence type="ECO:0000313" key="1">
    <source>
        <dbReference type="EMBL" id="KAI4302217.1"/>
    </source>
</evidence>
<protein>
    <submittedName>
        <fullName evidence="1">Uncharacterized protein</fullName>
    </submittedName>
</protein>